<feature type="transmembrane region" description="Helical" evidence="5">
    <location>
        <begin position="97"/>
        <end position="115"/>
    </location>
</feature>
<keyword evidence="2 5" id="KW-0812">Transmembrane</keyword>
<reference evidence="7" key="1">
    <citation type="submission" date="2021-02" db="EMBL/GenBank/DDBJ databases">
        <authorList>
            <person name="Dougan E. K."/>
            <person name="Rhodes N."/>
            <person name="Thang M."/>
            <person name="Chan C."/>
        </authorList>
    </citation>
    <scope>NUCLEOTIDE SEQUENCE</scope>
</reference>
<protein>
    <submittedName>
        <fullName evidence="7">GFT1 protein</fullName>
    </submittedName>
</protein>
<proteinExistence type="predicted"/>
<name>A0A812RMU6_9DINO</name>
<dbReference type="GO" id="GO:0016020">
    <property type="term" value="C:membrane"/>
    <property type="evidence" value="ECO:0007669"/>
    <property type="project" value="UniProtKB-SubCell"/>
</dbReference>
<feature type="transmembrane region" description="Helical" evidence="5">
    <location>
        <begin position="6"/>
        <end position="22"/>
    </location>
</feature>
<keyword evidence="8" id="KW-1185">Reference proteome</keyword>
<evidence type="ECO:0000256" key="2">
    <source>
        <dbReference type="ARBA" id="ARBA00022692"/>
    </source>
</evidence>
<dbReference type="EMBL" id="CAJNDS010002352">
    <property type="protein sequence ID" value="CAE7445792.1"/>
    <property type="molecule type" value="Genomic_DNA"/>
</dbReference>
<dbReference type="AlphaFoldDB" id="A0A812RMU6"/>
<feature type="transmembrane region" description="Helical" evidence="5">
    <location>
        <begin position="245"/>
        <end position="266"/>
    </location>
</feature>
<feature type="transmembrane region" description="Helical" evidence="5">
    <location>
        <begin position="221"/>
        <end position="239"/>
    </location>
</feature>
<feature type="transmembrane region" description="Helical" evidence="5">
    <location>
        <begin position="34"/>
        <end position="57"/>
    </location>
</feature>
<evidence type="ECO:0000313" key="8">
    <source>
        <dbReference type="Proteomes" id="UP000604046"/>
    </source>
</evidence>
<dbReference type="PANTHER" id="PTHR11132">
    <property type="entry name" value="SOLUTE CARRIER FAMILY 35"/>
    <property type="match status" value="1"/>
</dbReference>
<dbReference type="Pfam" id="PF03151">
    <property type="entry name" value="TPT"/>
    <property type="match status" value="1"/>
</dbReference>
<dbReference type="OrthoDB" id="417037at2759"/>
<feature type="transmembrane region" description="Helical" evidence="5">
    <location>
        <begin position="189"/>
        <end position="209"/>
    </location>
</feature>
<evidence type="ECO:0000259" key="6">
    <source>
        <dbReference type="Pfam" id="PF03151"/>
    </source>
</evidence>
<feature type="transmembrane region" description="Helical" evidence="5">
    <location>
        <begin position="69"/>
        <end position="85"/>
    </location>
</feature>
<evidence type="ECO:0000256" key="5">
    <source>
        <dbReference type="SAM" id="Phobius"/>
    </source>
</evidence>
<keyword evidence="4 5" id="KW-0472">Membrane</keyword>
<accession>A0A812RMU6</accession>
<feature type="transmembrane region" description="Helical" evidence="5">
    <location>
        <begin position="152"/>
        <end position="169"/>
    </location>
</feature>
<feature type="domain" description="Sugar phosphate transporter" evidence="6">
    <location>
        <begin position="12"/>
        <end position="291"/>
    </location>
</feature>
<keyword evidence="3 5" id="KW-1133">Transmembrane helix</keyword>
<gene>
    <name evidence="7" type="primary">GFT1</name>
    <name evidence="7" type="ORF">SNAT2548_LOCUS24283</name>
</gene>
<dbReference type="InterPro" id="IPR004853">
    <property type="entry name" value="Sugar_P_trans_dom"/>
</dbReference>
<evidence type="ECO:0000313" key="7">
    <source>
        <dbReference type="EMBL" id="CAE7445792.1"/>
    </source>
</evidence>
<dbReference type="Proteomes" id="UP000604046">
    <property type="component" value="Unassembled WGS sequence"/>
</dbReference>
<evidence type="ECO:0000256" key="3">
    <source>
        <dbReference type="ARBA" id="ARBA00022989"/>
    </source>
</evidence>
<sequence length="308" mass="33420">MVARTALGVSAYVLCSSLMLVANKVTLSLMPLPAIVFTIQLASAAVFIWFCKMLGVLSVDEISLHNVKLLLPYTMSFAVGVYTSGKSLEHSNVETVIVFRSCAPLLVSVIEWAFLDRMLPSRKSTCALVALVLGAIGYLLADSEVKLQGVQAYAWLLLYLMVISCNLTYGKLVTSRVTFESPVWGLSLYTNLLSCPWMVLLGVFNEEVFEIDRFQATSKSLAALAVSSAIGIGISWSAWNCTRMLTATTYTLIGVLCKLLSVLVNVMMWDKHASPLGIAWLVVCICAGTLYEPAPIRPTPDGSSKGLV</sequence>
<comment type="caution">
    <text evidence="7">The sequence shown here is derived from an EMBL/GenBank/DDBJ whole genome shotgun (WGS) entry which is preliminary data.</text>
</comment>
<evidence type="ECO:0000256" key="1">
    <source>
        <dbReference type="ARBA" id="ARBA00004141"/>
    </source>
</evidence>
<dbReference type="InterPro" id="IPR050186">
    <property type="entry name" value="TPT_transporter"/>
</dbReference>
<evidence type="ECO:0000256" key="4">
    <source>
        <dbReference type="ARBA" id="ARBA00023136"/>
    </source>
</evidence>
<feature type="transmembrane region" description="Helical" evidence="5">
    <location>
        <begin position="121"/>
        <end position="140"/>
    </location>
</feature>
<comment type="subcellular location">
    <subcellularLocation>
        <location evidence="1">Membrane</location>
        <topology evidence="1">Multi-pass membrane protein</topology>
    </subcellularLocation>
</comment>
<organism evidence="7 8">
    <name type="scientific">Symbiodinium natans</name>
    <dbReference type="NCBI Taxonomy" id="878477"/>
    <lineage>
        <taxon>Eukaryota</taxon>
        <taxon>Sar</taxon>
        <taxon>Alveolata</taxon>
        <taxon>Dinophyceae</taxon>
        <taxon>Suessiales</taxon>
        <taxon>Symbiodiniaceae</taxon>
        <taxon>Symbiodinium</taxon>
    </lineage>
</organism>